<dbReference type="Gramene" id="OE9A076873T1">
    <property type="protein sequence ID" value="OE9A076873C1"/>
    <property type="gene ID" value="OE9A076873"/>
</dbReference>
<comment type="caution">
    <text evidence="2">The sequence shown here is derived from an EMBL/GenBank/DDBJ whole genome shotgun (WGS) entry which is preliminary data.</text>
</comment>
<evidence type="ECO:0000313" key="2">
    <source>
        <dbReference type="EMBL" id="CAA3006493.1"/>
    </source>
</evidence>
<keyword evidence="3" id="KW-1185">Reference proteome</keyword>
<protein>
    <submittedName>
        <fullName evidence="2">Uncharacterized protein</fullName>
    </submittedName>
</protein>
<dbReference type="Proteomes" id="UP000594638">
    <property type="component" value="Unassembled WGS sequence"/>
</dbReference>
<proteinExistence type="predicted"/>
<sequence length="531" mass="57523">MCGQTAPVRRTIAGRELLPSARVKARKCPLVAGQLAGCCPLARLFKWPGRPVRSALSPEAKRNTSAGRESRRALDKIEVSSSASGKLCVSYFFGRQTSAQLAWPANVLAVVGGLLCFALLCHAMPCACVLHLETKSGVPPSHRRSVFAAAAETMHNASHCDREEIRASHAAAVAEAEAEAVAATYGMQQIVRFARSLDKQWTERARLAHGECHCNNLATAKLLSTLTNWSERSSVFQSFPRVCACDFSIGTKLGNHFKHKAHRRPPATHCLCAAVCEFASSPQLESSGDPVRTFRNVIAHHEMGRTDEQTRSTYRRLGVAVLARQVHVQLELVLVLYVAVAGFAAAQGVDAPEEGPLGFDVHHHFCVRALERNVVAESVRVTILVVVRARGCDLQIRWHAIDGLARGPKGRNRGQGRRCGAYGDVARHTNGAAASVVVVVGAYHHWPRHRTTTTAAAAAGWRNCDVRGKAPARRGLLAGQVRDLDVGRDLAVRGARRAGQEGRGQPNGRGRAHDGRQRGSRTPAYESFHVA</sequence>
<evidence type="ECO:0000313" key="3">
    <source>
        <dbReference type="Proteomes" id="UP000594638"/>
    </source>
</evidence>
<evidence type="ECO:0000256" key="1">
    <source>
        <dbReference type="SAM" id="MobiDB-lite"/>
    </source>
</evidence>
<dbReference type="EMBL" id="CACTIH010007260">
    <property type="protein sequence ID" value="CAA3006493.1"/>
    <property type="molecule type" value="Genomic_DNA"/>
</dbReference>
<accession>A0A8S0TRH5</accession>
<dbReference type="AlphaFoldDB" id="A0A8S0TRH5"/>
<organism evidence="2 3">
    <name type="scientific">Olea europaea subsp. europaea</name>
    <dbReference type="NCBI Taxonomy" id="158383"/>
    <lineage>
        <taxon>Eukaryota</taxon>
        <taxon>Viridiplantae</taxon>
        <taxon>Streptophyta</taxon>
        <taxon>Embryophyta</taxon>
        <taxon>Tracheophyta</taxon>
        <taxon>Spermatophyta</taxon>
        <taxon>Magnoliopsida</taxon>
        <taxon>eudicotyledons</taxon>
        <taxon>Gunneridae</taxon>
        <taxon>Pentapetalae</taxon>
        <taxon>asterids</taxon>
        <taxon>lamiids</taxon>
        <taxon>Lamiales</taxon>
        <taxon>Oleaceae</taxon>
        <taxon>Oleeae</taxon>
        <taxon>Olea</taxon>
    </lineage>
</organism>
<feature type="region of interest" description="Disordered" evidence="1">
    <location>
        <begin position="494"/>
        <end position="531"/>
    </location>
</feature>
<gene>
    <name evidence="2" type="ORF">OLEA9_A076873</name>
</gene>
<name>A0A8S0TRH5_OLEEU</name>
<reference evidence="2 3" key="1">
    <citation type="submission" date="2019-12" db="EMBL/GenBank/DDBJ databases">
        <authorList>
            <person name="Alioto T."/>
            <person name="Alioto T."/>
            <person name="Gomez Garrido J."/>
        </authorList>
    </citation>
    <scope>NUCLEOTIDE SEQUENCE [LARGE SCALE GENOMIC DNA]</scope>
</reference>